<protein>
    <submittedName>
        <fullName evidence="2">Transposase, IS4 family</fullName>
    </submittedName>
</protein>
<reference evidence="2" key="1">
    <citation type="submission" date="2006-06" db="EMBL/GenBank/DDBJ databases">
        <title>Complete sequence of Trichodesmium erythraeum IMS101.</title>
        <authorList>
            <consortium name="US DOE Joint Genome Institute"/>
            <person name="Copeland A."/>
            <person name="Lucas S."/>
            <person name="Lapidus A."/>
            <person name="Barry K."/>
            <person name="Detter J.C."/>
            <person name="Glavina del Rio T."/>
            <person name="Hammon N."/>
            <person name="Israni S."/>
            <person name="Dalin E."/>
            <person name="Tice H."/>
            <person name="Pitluck S."/>
            <person name="Kiss H."/>
            <person name="Munk A.C."/>
            <person name="Brettin T."/>
            <person name="Bruce D."/>
            <person name="Han C."/>
            <person name="Tapia R."/>
            <person name="Gilna P."/>
            <person name="Schmutz J."/>
            <person name="Larimer F."/>
            <person name="Land M."/>
            <person name="Hauser L."/>
            <person name="Kyrpides N."/>
            <person name="Kim E."/>
            <person name="Richardson P."/>
        </authorList>
    </citation>
    <scope>NUCLEOTIDE SEQUENCE [LARGE SCALE GENOMIC DNA]</scope>
    <source>
        <strain evidence="2">IMS101</strain>
    </source>
</reference>
<dbReference type="EMBL" id="CP000393">
    <property type="protein sequence ID" value="ABG51656.1"/>
    <property type="molecule type" value="Genomic_DNA"/>
</dbReference>
<evidence type="ECO:0000313" key="2">
    <source>
        <dbReference type="EMBL" id="ABG51656.1"/>
    </source>
</evidence>
<gene>
    <name evidence="2" type="ordered locus">Tery_2443</name>
</gene>
<dbReference type="KEGG" id="ter:Tery_2443"/>
<evidence type="ECO:0000259" key="1">
    <source>
        <dbReference type="Pfam" id="PF13546"/>
    </source>
</evidence>
<sequence length="116" mass="12894">MSNNTIDISYHKLRHFLVGANWSIGAVNERRLQVMWQCRQTKPSCSFVVIIDDSGHRKSGNLTAGVGQQYIGETGKTDNDIVVVITHLDDGVKSLPLDIALYQKANSLPIGKKDRE</sequence>
<dbReference type="eggNOG" id="COG5659">
    <property type="taxonomic scope" value="Bacteria"/>
</dbReference>
<dbReference type="InterPro" id="IPR039365">
    <property type="entry name" value="IS701-like"/>
</dbReference>
<dbReference type="HOGENOM" id="CLU_2095824_0_0_3"/>
<accession>Q112B8</accession>
<dbReference type="PANTHER" id="PTHR33627">
    <property type="entry name" value="TRANSPOSASE"/>
    <property type="match status" value="1"/>
</dbReference>
<dbReference type="Pfam" id="PF13546">
    <property type="entry name" value="DDE_5"/>
    <property type="match status" value="1"/>
</dbReference>
<proteinExistence type="predicted"/>
<name>Q112B8_TRIEI</name>
<feature type="domain" description="Transposase IS701-like DDE" evidence="1">
    <location>
        <begin position="1"/>
        <end position="103"/>
    </location>
</feature>
<dbReference type="PANTHER" id="PTHR33627:SF1">
    <property type="entry name" value="TRANSPOSASE"/>
    <property type="match status" value="1"/>
</dbReference>
<dbReference type="STRING" id="203124.Tery_2443"/>
<dbReference type="AlphaFoldDB" id="Q112B8"/>
<dbReference type="InterPro" id="IPR038721">
    <property type="entry name" value="IS701-like_DDE_dom"/>
</dbReference>
<organism evidence="2">
    <name type="scientific">Trichodesmium erythraeum (strain IMS101)</name>
    <dbReference type="NCBI Taxonomy" id="203124"/>
    <lineage>
        <taxon>Bacteria</taxon>
        <taxon>Bacillati</taxon>
        <taxon>Cyanobacteriota</taxon>
        <taxon>Cyanophyceae</taxon>
        <taxon>Oscillatoriophycideae</taxon>
        <taxon>Oscillatoriales</taxon>
        <taxon>Microcoleaceae</taxon>
        <taxon>Trichodesmium</taxon>
    </lineage>
</organism>